<evidence type="ECO:0000259" key="1">
    <source>
        <dbReference type="Pfam" id="PF11726"/>
    </source>
</evidence>
<evidence type="ECO:0000313" key="3">
    <source>
        <dbReference type="Proteomes" id="UP001219630"/>
    </source>
</evidence>
<proteinExistence type="predicted"/>
<name>A0ABY8G9X6_9GAMM</name>
<dbReference type="Pfam" id="PF11726">
    <property type="entry name" value="YagK_YfjJ_C"/>
    <property type="match status" value="1"/>
</dbReference>
<sequence length="209" mass="24535">MNREIIVDETYGPLCRHYVARIEETLHKALRAHPRTLALRIDLHIPDRDHISGMAIRNNVISRFMASLASQLEAQRYRKMQSGIRVHQTDLRYIWCREFDWFGNKPHYHVVLLLNKDTYQSPGHYLSDDTNLATMIIAAWNRALGMKVADTPLARSLVHFPENPCYWLDVNSEESERAYSSLMFRLRYMAKNATKHHEDHLRAFGCSQR</sequence>
<evidence type="ECO:0000313" key="2">
    <source>
        <dbReference type="EMBL" id="WFN56664.1"/>
    </source>
</evidence>
<gene>
    <name evidence="2" type="ORF">O1Q98_05155</name>
</gene>
<reference evidence="2 3" key="1">
    <citation type="submission" date="2022-12" db="EMBL/GenBank/DDBJ databases">
        <title>Complete genome sequencing of Dickeya lacustris type strain LMG30899.</title>
        <authorList>
            <person name="Dobhal S."/>
            <person name="Arizala D."/>
            <person name="Arif M."/>
        </authorList>
    </citation>
    <scope>NUCLEOTIDE SEQUENCE [LARGE SCALE GENOMIC DNA]</scope>
    <source>
        <strain evidence="2 3">LMG30899</strain>
    </source>
</reference>
<feature type="domain" description="YagK/YfjJ C-terminal" evidence="1">
    <location>
        <begin position="30"/>
        <end position="207"/>
    </location>
</feature>
<dbReference type="Proteomes" id="UP001219630">
    <property type="component" value="Chromosome"/>
</dbReference>
<accession>A0ABY8G9X6</accession>
<organism evidence="2 3">
    <name type="scientific">Dickeya lacustris</name>
    <dbReference type="NCBI Taxonomy" id="2259638"/>
    <lineage>
        <taxon>Bacteria</taxon>
        <taxon>Pseudomonadati</taxon>
        <taxon>Pseudomonadota</taxon>
        <taxon>Gammaproteobacteria</taxon>
        <taxon>Enterobacterales</taxon>
        <taxon>Pectobacteriaceae</taxon>
        <taxon>Dickeya</taxon>
    </lineage>
</organism>
<protein>
    <submittedName>
        <fullName evidence="2">Inovirus Gp2 family protein</fullName>
    </submittedName>
</protein>
<dbReference type="InterPro" id="IPR057271">
    <property type="entry name" value="YagK_YfjJ_C"/>
</dbReference>
<dbReference type="EMBL" id="CP114280">
    <property type="protein sequence ID" value="WFN56664.1"/>
    <property type="molecule type" value="Genomic_DNA"/>
</dbReference>
<dbReference type="RefSeq" id="WP_125258102.1">
    <property type="nucleotide sequence ID" value="NZ_CP114280.1"/>
</dbReference>
<keyword evidence="3" id="KW-1185">Reference proteome</keyword>